<name>A0A418UZG8_9DEIO</name>
<dbReference type="OrthoDB" id="4556695at2"/>
<accession>A0A418UZG8</accession>
<evidence type="ECO:0000313" key="1">
    <source>
        <dbReference type="EMBL" id="RJF68895.1"/>
    </source>
</evidence>
<dbReference type="RefSeq" id="WP_119766765.1">
    <property type="nucleotide sequence ID" value="NZ_QYUJ01000030.1"/>
</dbReference>
<gene>
    <name evidence="1" type="ORF">D3875_21305</name>
</gene>
<dbReference type="AlphaFoldDB" id="A0A418UZG8"/>
<keyword evidence="2" id="KW-1185">Reference proteome</keyword>
<dbReference type="Proteomes" id="UP000286287">
    <property type="component" value="Unassembled WGS sequence"/>
</dbReference>
<proteinExistence type="predicted"/>
<evidence type="ECO:0000313" key="2">
    <source>
        <dbReference type="Proteomes" id="UP000286287"/>
    </source>
</evidence>
<comment type="caution">
    <text evidence="1">The sequence shown here is derived from an EMBL/GenBank/DDBJ whole genome shotgun (WGS) entry which is preliminary data.</text>
</comment>
<protein>
    <submittedName>
        <fullName evidence="1">Uncharacterized protein</fullName>
    </submittedName>
</protein>
<dbReference type="EMBL" id="QYUJ01000030">
    <property type="protein sequence ID" value="RJF68895.1"/>
    <property type="molecule type" value="Genomic_DNA"/>
</dbReference>
<organism evidence="1 2">
    <name type="scientific">Deinococcus cavernae</name>
    <dbReference type="NCBI Taxonomy" id="2320857"/>
    <lineage>
        <taxon>Bacteria</taxon>
        <taxon>Thermotogati</taxon>
        <taxon>Deinococcota</taxon>
        <taxon>Deinococci</taxon>
        <taxon>Deinococcales</taxon>
        <taxon>Deinococcaceae</taxon>
        <taxon>Deinococcus</taxon>
    </lineage>
</organism>
<reference evidence="1 2" key="1">
    <citation type="submission" date="2018-09" db="EMBL/GenBank/DDBJ databases">
        <authorList>
            <person name="Zhu H."/>
        </authorList>
    </citation>
    <scope>NUCLEOTIDE SEQUENCE [LARGE SCALE GENOMIC DNA]</scope>
    <source>
        <strain evidence="1 2">K2S05-167</strain>
    </source>
</reference>
<sequence length="157" mass="18107">MTFTITEELKDQLIFLGWSEGENRLSPDTVNEVEKAGWKIFPAAEEFLREFEGLGSWAGVILDSLDAGTNWTYFDQEDPLQVLEENRRIEHFYLGRIYPIGCFNGWAPYFINESGFIFCIVGDISHPIASTPQGCIEKLFADMTWVRQSELQQRENQ</sequence>